<evidence type="ECO:0008006" key="3">
    <source>
        <dbReference type="Google" id="ProtNLM"/>
    </source>
</evidence>
<accession>A0A146K387</accession>
<evidence type="ECO:0000313" key="2">
    <source>
        <dbReference type="EMBL" id="JAP89999.1"/>
    </source>
</evidence>
<organism evidence="2">
    <name type="scientific">Trepomonas sp. PC1</name>
    <dbReference type="NCBI Taxonomy" id="1076344"/>
    <lineage>
        <taxon>Eukaryota</taxon>
        <taxon>Metamonada</taxon>
        <taxon>Diplomonadida</taxon>
        <taxon>Hexamitidae</taxon>
        <taxon>Hexamitinae</taxon>
        <taxon>Trepomonas</taxon>
    </lineage>
</organism>
<gene>
    <name evidence="2" type="ORF">TPC1_30506</name>
</gene>
<dbReference type="AlphaFoldDB" id="A0A146K387"/>
<proteinExistence type="predicted"/>
<dbReference type="EMBL" id="GDID01006607">
    <property type="protein sequence ID" value="JAP89999.1"/>
    <property type="molecule type" value="Transcribed_RNA"/>
</dbReference>
<reference evidence="2" key="1">
    <citation type="submission" date="2015-07" db="EMBL/GenBank/DDBJ databases">
        <title>Adaptation to a free-living lifestyle via gene acquisitions in the diplomonad Trepomonas sp. PC1.</title>
        <authorList>
            <person name="Xu F."/>
            <person name="Jerlstrom-Hultqvist J."/>
            <person name="Kolisko M."/>
            <person name="Simpson A.G.B."/>
            <person name="Roger A.J."/>
            <person name="Svard S.G."/>
            <person name="Andersson J.O."/>
        </authorList>
    </citation>
    <scope>NUCLEOTIDE SEQUENCE</scope>
    <source>
        <strain evidence="2">PC1</strain>
    </source>
</reference>
<sequence>KDVTYYQEIEKDKVLQQVTSELPSNESSTQQKAKLEDKIPLAKINLASLKQKTQVNKKIIYVSKFSPLCKLCRVSFFVYSLLLAITIGFLCINSYYQGLGPQTYIIRIKNDSTLRNYEGILQTKLNQSLYSNITDSITITQFPLSVWIKNTVNASKLSQLVFIQSFNDFQIAIDNPQRARISVAHPWFNFAHWTDFAQAPATQNMNNICQPIYKAGNAKLYVQNDESTNVPLYVLDLISLSQKDEDFTVQIKHTDFTCFTPMVIDYVEQVAFSDMKMKSTISLSTQTIDFSSCVVDEVQLFSSINISISNSTVTFRLSKQQTYKGISGFKLNEIGERQYYTEEIPLSGSGVIDVEIVGSKILEDLGNGTHKITMGDDVSYITIKNDPGVMIVCISAVVCMLEINLSMLDFENIFNAIISLILLIVLSLKTFLSSNARIFLTASLQILNPFSLRSNEILQRRRQCCHNFLFIGQSKSFTKQGGLYTARVELLPNNLSFTKFFIKDTFPVGLNSRQ</sequence>
<evidence type="ECO:0000256" key="1">
    <source>
        <dbReference type="SAM" id="Phobius"/>
    </source>
</evidence>
<feature type="non-terminal residue" evidence="2">
    <location>
        <position position="1"/>
    </location>
</feature>
<keyword evidence="1" id="KW-1133">Transmembrane helix</keyword>
<feature type="transmembrane region" description="Helical" evidence="1">
    <location>
        <begin position="76"/>
        <end position="96"/>
    </location>
</feature>
<keyword evidence="1" id="KW-0472">Membrane</keyword>
<keyword evidence="1" id="KW-0812">Transmembrane</keyword>
<name>A0A146K387_9EUKA</name>
<protein>
    <recommendedName>
        <fullName evidence="3">Transmembrane protein</fullName>
    </recommendedName>
</protein>
<feature type="transmembrane region" description="Helical" evidence="1">
    <location>
        <begin position="413"/>
        <end position="432"/>
    </location>
</feature>